<evidence type="ECO:0000259" key="4">
    <source>
        <dbReference type="SMART" id="SM00829"/>
    </source>
</evidence>
<protein>
    <recommendedName>
        <fullName evidence="4">Enoyl reductase (ER) domain-containing protein</fullName>
    </recommendedName>
</protein>
<dbReference type="PANTHER" id="PTHR45681">
    <property type="entry name" value="POLYKETIDE SYNTHASE 44-RELATED"/>
    <property type="match status" value="1"/>
</dbReference>
<dbReference type="Pfam" id="PF21149">
    <property type="entry name" value="FAS_pseudo-KR"/>
    <property type="match status" value="1"/>
</dbReference>
<keyword evidence="1" id="KW-0596">Phosphopantetheine</keyword>
<organism evidence="5">
    <name type="scientific">Oppiella nova</name>
    <dbReference type="NCBI Taxonomy" id="334625"/>
    <lineage>
        <taxon>Eukaryota</taxon>
        <taxon>Metazoa</taxon>
        <taxon>Ecdysozoa</taxon>
        <taxon>Arthropoda</taxon>
        <taxon>Chelicerata</taxon>
        <taxon>Arachnida</taxon>
        <taxon>Acari</taxon>
        <taxon>Acariformes</taxon>
        <taxon>Sarcoptiformes</taxon>
        <taxon>Oribatida</taxon>
        <taxon>Brachypylina</taxon>
        <taxon>Oppioidea</taxon>
        <taxon>Oppiidae</taxon>
        <taxon>Oppiella</taxon>
    </lineage>
</organism>
<dbReference type="AlphaFoldDB" id="A0A7R9MD97"/>
<proteinExistence type="predicted"/>
<accession>A0A7R9MD97</accession>
<dbReference type="Pfam" id="PF00107">
    <property type="entry name" value="ADH_zinc_N"/>
    <property type="match status" value="1"/>
</dbReference>
<dbReference type="InterPro" id="IPR050444">
    <property type="entry name" value="Polyketide_Synthase"/>
</dbReference>
<dbReference type="CDD" id="cd05195">
    <property type="entry name" value="enoyl_red"/>
    <property type="match status" value="1"/>
</dbReference>
<keyword evidence="2" id="KW-0597">Phosphoprotein</keyword>
<sequence>MALKVHQMGFKQMKCDFNNQSINEDVIQEYRNENNENHVLFRVLDKILSEITDENRNLKNSTLINNVLNEIRTNPEYDWTRDVVNQVSSNERLIRTLVDIVCENLLSVFEIKVSEINFSRALMATDVDQYIKHFRATSSEIDYDLIVKSKQDLPEKYTQDLWALDLGKFIQDLYDLIKSNGFLLTVFRYKFTEPELALNSLNGKQVLNNCDLETRITKSGERLRYVFNYDTKCETKIDFNSKPFCDILANDLVANVIKDGKVGTYRHIKLPQNYDKTVSNEYFLNLGQTRDISALQWYDSKCVAPSQLAYSFLDKTVSNEYFLNLSQTRDISALQWYDSKCVAPSQLAYSFLGNPVNKVKINIYSSGIIFHDVLVATGRIPMGPEAFVTDCAIGTEYAGRRADTGQRVMGMELGRCYATSVYSSTDAFTHIPDHWSMDDAVSILSTYSTVFYGLIHLGKLKQGESILIHSAAGGVGQAALNVCQHYKCDIYVTVGTDEKKEFLIKEYNIPSNRIFNSRDTLFRNQIMKLTNDIYSGIIFHDVLVATGRIPMGPEAFVTDCAIGTEYAGRRADTGQRVMGMEMGRCYATSVYSATDAFTHIPDHWSMDDAVSILSTYSTVFYGLIHIGKLKQGESILIHSATGGAGQAALNICRHYKCDIYATVGTDEKKEFLIKEYNIPSNRIFNSRDTLFRNQIMKLTNGKGVNVVLNSLTGDKLMASYECVANHGRFVEMGRYDMVQATKLSMFDFARNIDFISLVLDLFIIPPMVV</sequence>
<evidence type="ECO:0000313" key="6">
    <source>
        <dbReference type="Proteomes" id="UP000728032"/>
    </source>
</evidence>
<gene>
    <name evidence="5" type="ORF">ONB1V03_LOCUS14662</name>
</gene>
<dbReference type="GO" id="GO:0016740">
    <property type="term" value="F:transferase activity"/>
    <property type="evidence" value="ECO:0007669"/>
    <property type="project" value="UniProtKB-KW"/>
</dbReference>
<dbReference type="SUPFAM" id="SSF50129">
    <property type="entry name" value="GroES-like"/>
    <property type="match status" value="2"/>
</dbReference>
<evidence type="ECO:0000256" key="3">
    <source>
        <dbReference type="ARBA" id="ARBA00022679"/>
    </source>
</evidence>
<evidence type="ECO:0000256" key="1">
    <source>
        <dbReference type="ARBA" id="ARBA00022450"/>
    </source>
</evidence>
<dbReference type="InterPro" id="IPR049391">
    <property type="entry name" value="FAS_pseudo-KR"/>
</dbReference>
<dbReference type="FunFam" id="3.40.50.720:FF:000209">
    <property type="entry name" value="Polyketide synthase Pks12"/>
    <property type="match status" value="1"/>
</dbReference>
<feature type="domain" description="Enoyl reductase (ER)" evidence="4">
    <location>
        <begin position="329"/>
        <end position="535"/>
    </location>
</feature>
<dbReference type="InterPro" id="IPR029063">
    <property type="entry name" value="SAM-dependent_MTases_sf"/>
</dbReference>
<evidence type="ECO:0000313" key="5">
    <source>
        <dbReference type="EMBL" id="CAD7658037.1"/>
    </source>
</evidence>
<keyword evidence="6" id="KW-1185">Reference proteome</keyword>
<dbReference type="OrthoDB" id="6504497at2759"/>
<dbReference type="InterPro" id="IPR020843">
    <property type="entry name" value="ER"/>
</dbReference>
<reference evidence="5" key="1">
    <citation type="submission" date="2020-11" db="EMBL/GenBank/DDBJ databases">
        <authorList>
            <person name="Tran Van P."/>
        </authorList>
    </citation>
    <scope>NUCLEOTIDE SEQUENCE</scope>
</reference>
<dbReference type="SUPFAM" id="SSF51735">
    <property type="entry name" value="NAD(P)-binding Rossmann-fold domains"/>
    <property type="match status" value="2"/>
</dbReference>
<evidence type="ECO:0000256" key="2">
    <source>
        <dbReference type="ARBA" id="ARBA00022553"/>
    </source>
</evidence>
<dbReference type="InterPro" id="IPR011032">
    <property type="entry name" value="GroES-like_sf"/>
</dbReference>
<dbReference type="InterPro" id="IPR013149">
    <property type="entry name" value="ADH-like_C"/>
</dbReference>
<dbReference type="EMBL" id="OC929022">
    <property type="protein sequence ID" value="CAD7658037.1"/>
    <property type="molecule type" value="Genomic_DNA"/>
</dbReference>
<dbReference type="EMBL" id="CAJPVJ010014197">
    <property type="protein sequence ID" value="CAG2175223.1"/>
    <property type="molecule type" value="Genomic_DNA"/>
</dbReference>
<name>A0A7R9MD97_9ACAR</name>
<dbReference type="GO" id="GO:0016491">
    <property type="term" value="F:oxidoreductase activity"/>
    <property type="evidence" value="ECO:0007669"/>
    <property type="project" value="InterPro"/>
</dbReference>
<dbReference type="Gene3D" id="3.90.180.10">
    <property type="entry name" value="Medium-chain alcohol dehydrogenases, catalytic domain"/>
    <property type="match status" value="2"/>
</dbReference>
<dbReference type="PANTHER" id="PTHR45681:SF6">
    <property type="entry name" value="POLYKETIDE SYNTHASE 37"/>
    <property type="match status" value="1"/>
</dbReference>
<dbReference type="Gene3D" id="3.40.50.150">
    <property type="entry name" value="Vaccinia Virus protein VP39"/>
    <property type="match status" value="1"/>
</dbReference>
<keyword evidence="3" id="KW-0808">Transferase</keyword>
<dbReference type="InterPro" id="IPR036291">
    <property type="entry name" value="NAD(P)-bd_dom_sf"/>
</dbReference>
<feature type="domain" description="Enoyl reductase (ER)" evidence="4">
    <location>
        <begin position="536"/>
        <end position="769"/>
    </location>
</feature>
<dbReference type="Proteomes" id="UP000728032">
    <property type="component" value="Unassembled WGS sequence"/>
</dbReference>
<dbReference type="SMART" id="SM00829">
    <property type="entry name" value="PKS_ER"/>
    <property type="match status" value="2"/>
</dbReference>